<accession>A0A8J6J0Z7</accession>
<dbReference type="AlphaFoldDB" id="A0A8J6J0Z7"/>
<protein>
    <submittedName>
        <fullName evidence="1">Serine/threonine protein phosphatase</fullName>
    </submittedName>
</protein>
<dbReference type="EMBL" id="JACOPP010000013">
    <property type="protein sequence ID" value="MBC5734107.1"/>
    <property type="molecule type" value="Genomic_DNA"/>
</dbReference>
<dbReference type="RefSeq" id="WP_186907996.1">
    <property type="nucleotide sequence ID" value="NZ_JACOPP010000013.1"/>
</dbReference>
<name>A0A8J6J0Z7_9FIRM</name>
<organism evidence="1 2">
    <name type="scientific">Lawsonibacter hominis</name>
    <dbReference type="NCBI Taxonomy" id="2763053"/>
    <lineage>
        <taxon>Bacteria</taxon>
        <taxon>Bacillati</taxon>
        <taxon>Bacillota</taxon>
        <taxon>Clostridia</taxon>
        <taxon>Eubacteriales</taxon>
        <taxon>Oscillospiraceae</taxon>
        <taxon>Lawsonibacter</taxon>
    </lineage>
</organism>
<comment type="caution">
    <text evidence="1">The sequence shown here is derived from an EMBL/GenBank/DDBJ whole genome shotgun (WGS) entry which is preliminary data.</text>
</comment>
<proteinExistence type="predicted"/>
<keyword evidence="2" id="KW-1185">Reference proteome</keyword>
<reference evidence="1" key="1">
    <citation type="submission" date="2020-08" db="EMBL/GenBank/DDBJ databases">
        <title>Genome public.</title>
        <authorList>
            <person name="Liu C."/>
            <person name="Sun Q."/>
        </authorList>
    </citation>
    <scope>NUCLEOTIDE SEQUENCE</scope>
    <source>
        <strain evidence="1">NSJ-51</strain>
    </source>
</reference>
<evidence type="ECO:0000313" key="2">
    <source>
        <dbReference type="Proteomes" id="UP000661435"/>
    </source>
</evidence>
<evidence type="ECO:0000313" key="1">
    <source>
        <dbReference type="EMBL" id="MBC5734107.1"/>
    </source>
</evidence>
<gene>
    <name evidence="1" type="ORF">H8S57_10270</name>
</gene>
<sequence length="388" mass="43431">MGFWNKKADGGGTAAVQLRDGGRHPFRLLDGYVPLRSGEIALYRSIREAVPIVDAAILKLIRLSGGVQVRCRTEQAQAGLERFLRTVDTGRGQRGVQSFLDRYLDAMLTCGRAVGEIVLDRRRREIAALLCGDPAEVEIREGASPMEFQLCTRAEGGGMEPLPCQELLLFTPFQPEVGSPYGVSLLRSMPFLTEILLKIYQATGMNWERLGNVRFAVIYKPEGDGLDRAWAQERSQCLAREWSAAMQAGKQGSVRDFVAVGDVDIKVIGADNQVLDSEVPVRQILEQLIARTGIPPFLLGLSWSSTERMSAQQADMMTSEITAIRRGLAPVVERVCELWLRLHGYDEPVEVDWEDINLQDLVEEARAELYREQTRALRLENEKEEAKR</sequence>
<dbReference type="Proteomes" id="UP000661435">
    <property type="component" value="Unassembled WGS sequence"/>
</dbReference>